<sequence>MAVLMPEPQGTALGLTTVYADQYDPKLLFPISRNIGRDAIGDHDFIGTDIWRMYEFSWLNANGLPQAAEVDVFVPASSPSIIESKSLKLYQGSFAQTRFAGGAEQVAAILKRDLSNAAGAPVEVAVNTLDTWTPTIDDLPGELLEEAFPDVSITDFEVNPELLEKAPAAIDTDVKGNIRAAVWRTNLFRSLCPVTGQPDYASVSIALTGEAVDPRSLLKYLVSYRAHRGFHEQCVEQIFHDLRSRFTFTALEVQACFTRRGGIDINPYRSMSSKMPEFVIREGRQ</sequence>
<dbReference type="PANTHER" id="PTHR34354">
    <property type="entry name" value="NADPH-DEPENDENT 7-CYANO-7-DEAZAGUANINE REDUCTASE"/>
    <property type="match status" value="1"/>
</dbReference>
<evidence type="ECO:0000259" key="1">
    <source>
        <dbReference type="Pfam" id="PF14819"/>
    </source>
</evidence>
<dbReference type="PATRIC" id="fig|1203554.3.peg.907"/>
<dbReference type="GO" id="GO:0033739">
    <property type="term" value="F:preQ1 synthase activity"/>
    <property type="evidence" value="ECO:0007669"/>
    <property type="project" value="InterPro"/>
</dbReference>
<dbReference type="eggNOG" id="COG2904">
    <property type="taxonomic scope" value="Bacteria"/>
</dbReference>
<dbReference type="Pfam" id="PF14489">
    <property type="entry name" value="QueF"/>
    <property type="match status" value="1"/>
</dbReference>
<dbReference type="InterPro" id="IPR043133">
    <property type="entry name" value="GTP-CH-I_C/QueF"/>
</dbReference>
<dbReference type="Gene3D" id="3.30.1130.10">
    <property type="match status" value="2"/>
</dbReference>
<proteinExistence type="predicted"/>
<dbReference type="STRING" id="1203554.HMPREF1476_00889"/>
<accession>S3CI10</accession>
<dbReference type="InterPro" id="IPR050084">
    <property type="entry name" value="NADPH_dep_7-cyano-7-deazaG_red"/>
</dbReference>
<evidence type="ECO:0000313" key="2">
    <source>
        <dbReference type="EMBL" id="EPE00160.1"/>
    </source>
</evidence>
<reference evidence="2 3" key="1">
    <citation type="submission" date="2013-04" db="EMBL/GenBank/DDBJ databases">
        <title>The Genome Sequence of Sutterella wadsworthensis HGA0223.</title>
        <authorList>
            <consortium name="The Broad Institute Genomics Platform"/>
            <person name="Earl A."/>
            <person name="Ward D."/>
            <person name="Feldgarden M."/>
            <person name="Gevers D."/>
            <person name="Schmidt T.M."/>
            <person name="Dover J."/>
            <person name="Dai D."/>
            <person name="Walker B."/>
            <person name="Young S."/>
            <person name="Zeng Q."/>
            <person name="Gargeya S."/>
            <person name="Fitzgerald M."/>
            <person name="Haas B."/>
            <person name="Abouelleil A."/>
            <person name="Allen A.W."/>
            <person name="Alvarado L."/>
            <person name="Arachchi H.M."/>
            <person name="Berlin A.M."/>
            <person name="Chapman S.B."/>
            <person name="Gainer-Dewar J."/>
            <person name="Goldberg J."/>
            <person name="Griggs A."/>
            <person name="Gujja S."/>
            <person name="Hansen M."/>
            <person name="Howarth C."/>
            <person name="Imamovic A."/>
            <person name="Ireland A."/>
            <person name="Larimer J."/>
            <person name="McCowan C."/>
            <person name="Murphy C."/>
            <person name="Pearson M."/>
            <person name="Poon T.W."/>
            <person name="Priest M."/>
            <person name="Roberts A."/>
            <person name="Saif S."/>
            <person name="Shea T."/>
            <person name="Sisk P."/>
            <person name="Sykes S."/>
            <person name="Wortman J."/>
            <person name="Nusbaum C."/>
            <person name="Birren B."/>
        </authorList>
    </citation>
    <scope>NUCLEOTIDE SEQUENCE [LARGE SCALE GENOMIC DNA]</scope>
    <source>
        <strain evidence="2 3">HGA0223</strain>
    </source>
</reference>
<dbReference type="AlphaFoldDB" id="S3CI10"/>
<dbReference type="eggNOG" id="COG0780">
    <property type="taxonomic scope" value="Bacteria"/>
</dbReference>
<dbReference type="InterPro" id="IPR029139">
    <property type="entry name" value="QueF_N"/>
</dbReference>
<keyword evidence="3" id="KW-1185">Reference proteome</keyword>
<dbReference type="InterPro" id="IPR029500">
    <property type="entry name" value="QueF"/>
</dbReference>
<feature type="domain" description="NADPH-dependent 7-cyano-7-deazaguanine reductase N-terminal" evidence="1">
    <location>
        <begin position="19"/>
        <end position="125"/>
    </location>
</feature>
<name>S3CI10_9BURK</name>
<gene>
    <name evidence="2" type="ORF">HMPREF1476_00889</name>
</gene>
<dbReference type="PANTHER" id="PTHR34354:SF1">
    <property type="entry name" value="NADPH-DEPENDENT 7-CYANO-7-DEAZAGUANINE REDUCTASE"/>
    <property type="match status" value="1"/>
</dbReference>
<dbReference type="GO" id="GO:0008616">
    <property type="term" value="P:tRNA queuosine(34) biosynthetic process"/>
    <property type="evidence" value="ECO:0007669"/>
    <property type="project" value="InterPro"/>
</dbReference>
<evidence type="ECO:0000313" key="3">
    <source>
        <dbReference type="Proteomes" id="UP000014400"/>
    </source>
</evidence>
<dbReference type="RefSeq" id="WP_016474212.1">
    <property type="nucleotide sequence ID" value="NZ_KE150480.1"/>
</dbReference>
<dbReference type="HOGENOM" id="CLU_054738_0_0_4"/>
<organism evidence="2 3">
    <name type="scientific">Sutterella wadsworthensis HGA0223</name>
    <dbReference type="NCBI Taxonomy" id="1203554"/>
    <lineage>
        <taxon>Bacteria</taxon>
        <taxon>Pseudomonadati</taxon>
        <taxon>Pseudomonadota</taxon>
        <taxon>Betaproteobacteria</taxon>
        <taxon>Burkholderiales</taxon>
        <taxon>Sutterellaceae</taxon>
        <taxon>Sutterella</taxon>
    </lineage>
</organism>
<protein>
    <submittedName>
        <fullName evidence="2">Queuine synthase</fullName>
    </submittedName>
</protein>
<dbReference type="Pfam" id="PF14819">
    <property type="entry name" value="QueF_N"/>
    <property type="match status" value="1"/>
</dbReference>
<dbReference type="SUPFAM" id="SSF55620">
    <property type="entry name" value="Tetrahydrobiopterin biosynthesis enzymes-like"/>
    <property type="match status" value="1"/>
</dbReference>
<dbReference type="Proteomes" id="UP000014400">
    <property type="component" value="Unassembled WGS sequence"/>
</dbReference>
<comment type="caution">
    <text evidence="2">The sequence shown here is derived from an EMBL/GenBank/DDBJ whole genome shotgun (WGS) entry which is preliminary data.</text>
</comment>
<dbReference type="EMBL" id="ATCF01000012">
    <property type="protein sequence ID" value="EPE00160.1"/>
    <property type="molecule type" value="Genomic_DNA"/>
</dbReference>